<dbReference type="EMBL" id="MCGO01000025">
    <property type="protein sequence ID" value="ORY43264.1"/>
    <property type="molecule type" value="Genomic_DNA"/>
</dbReference>
<dbReference type="Proteomes" id="UP000193642">
    <property type="component" value="Unassembled WGS sequence"/>
</dbReference>
<keyword evidence="3" id="KW-1185">Reference proteome</keyword>
<proteinExistence type="predicted"/>
<comment type="caution">
    <text evidence="2">The sequence shown here is derived from an EMBL/GenBank/DDBJ whole genome shotgun (WGS) entry which is preliminary data.</text>
</comment>
<reference evidence="2 3" key="1">
    <citation type="submission" date="2016-07" db="EMBL/GenBank/DDBJ databases">
        <title>Pervasive Adenine N6-methylation of Active Genes in Fungi.</title>
        <authorList>
            <consortium name="DOE Joint Genome Institute"/>
            <person name="Mondo S.J."/>
            <person name="Dannebaum R.O."/>
            <person name="Kuo R.C."/>
            <person name="Labutti K."/>
            <person name="Haridas S."/>
            <person name="Kuo A."/>
            <person name="Salamov A."/>
            <person name="Ahrendt S.R."/>
            <person name="Lipzen A."/>
            <person name="Sullivan W."/>
            <person name="Andreopoulos W.B."/>
            <person name="Clum A."/>
            <person name="Lindquist E."/>
            <person name="Daum C."/>
            <person name="Ramamoorthy G.K."/>
            <person name="Gryganskyi A."/>
            <person name="Culley D."/>
            <person name="Magnuson J.K."/>
            <person name="James T.Y."/>
            <person name="O'Malley M.A."/>
            <person name="Stajich J.E."/>
            <person name="Spatafora J.W."/>
            <person name="Visel A."/>
            <person name="Grigoriev I.V."/>
        </authorList>
    </citation>
    <scope>NUCLEOTIDE SEQUENCE [LARGE SCALE GENOMIC DNA]</scope>
    <source>
        <strain evidence="2 3">JEL800</strain>
    </source>
</reference>
<dbReference type="AlphaFoldDB" id="A0A1Y2C8S3"/>
<dbReference type="OrthoDB" id="10297926at2759"/>
<protein>
    <submittedName>
        <fullName evidence="2">Uncharacterized protein</fullName>
    </submittedName>
</protein>
<gene>
    <name evidence="2" type="ORF">BCR33DRAFT_717512</name>
</gene>
<accession>A0A1Y2C8S3</accession>
<evidence type="ECO:0000313" key="2">
    <source>
        <dbReference type="EMBL" id="ORY43264.1"/>
    </source>
</evidence>
<evidence type="ECO:0000313" key="3">
    <source>
        <dbReference type="Proteomes" id="UP000193642"/>
    </source>
</evidence>
<organism evidence="2 3">
    <name type="scientific">Rhizoclosmatium globosum</name>
    <dbReference type="NCBI Taxonomy" id="329046"/>
    <lineage>
        <taxon>Eukaryota</taxon>
        <taxon>Fungi</taxon>
        <taxon>Fungi incertae sedis</taxon>
        <taxon>Chytridiomycota</taxon>
        <taxon>Chytridiomycota incertae sedis</taxon>
        <taxon>Chytridiomycetes</taxon>
        <taxon>Chytridiales</taxon>
        <taxon>Chytriomycetaceae</taxon>
        <taxon>Rhizoclosmatium</taxon>
    </lineage>
</organism>
<name>A0A1Y2C8S3_9FUNG</name>
<feature type="region of interest" description="Disordered" evidence="1">
    <location>
        <begin position="20"/>
        <end position="43"/>
    </location>
</feature>
<evidence type="ECO:0000256" key="1">
    <source>
        <dbReference type="SAM" id="MobiDB-lite"/>
    </source>
</evidence>
<sequence length="67" mass="7530">MLSPSVIASMAPKTHMFVPKRTKKKDTAHDDTNNVFGIPVPRTNTNESTFSVKSVKSFFENIFRKGD</sequence>